<feature type="non-terminal residue" evidence="7">
    <location>
        <position position="1"/>
    </location>
</feature>
<evidence type="ECO:0000256" key="5">
    <source>
        <dbReference type="PROSITE-ProRule" id="PRU00309"/>
    </source>
</evidence>
<dbReference type="GO" id="GO:0003677">
    <property type="term" value="F:DNA binding"/>
    <property type="evidence" value="ECO:0007669"/>
    <property type="project" value="UniProtKB-UniRule"/>
</dbReference>
<dbReference type="InterPro" id="IPR006612">
    <property type="entry name" value="THAP_Znf"/>
</dbReference>
<protein>
    <recommendedName>
        <fullName evidence="6">THAP-type domain-containing protein</fullName>
    </recommendedName>
</protein>
<evidence type="ECO:0000259" key="6">
    <source>
        <dbReference type="PROSITE" id="PS50950"/>
    </source>
</evidence>
<keyword evidence="8" id="KW-1185">Reference proteome</keyword>
<dbReference type="Pfam" id="PF05485">
    <property type="entry name" value="THAP"/>
    <property type="match status" value="1"/>
</dbReference>
<dbReference type="EMBL" id="WJQU01000003">
    <property type="protein sequence ID" value="KAJ6639453.1"/>
    <property type="molecule type" value="Genomic_DNA"/>
</dbReference>
<comment type="caution">
    <text evidence="7">The sequence shown here is derived from an EMBL/GenBank/DDBJ whole genome shotgun (WGS) entry which is preliminary data.</text>
</comment>
<dbReference type="SMART" id="SM00692">
    <property type="entry name" value="DM3"/>
    <property type="match status" value="1"/>
</dbReference>
<dbReference type="Gene3D" id="6.20.210.20">
    <property type="entry name" value="THAP domain"/>
    <property type="match status" value="1"/>
</dbReference>
<dbReference type="PROSITE" id="PS50950">
    <property type="entry name" value="ZF_THAP"/>
    <property type="match status" value="1"/>
</dbReference>
<keyword evidence="1" id="KW-0479">Metal-binding</keyword>
<dbReference type="GO" id="GO:0008270">
    <property type="term" value="F:zinc ion binding"/>
    <property type="evidence" value="ECO:0007669"/>
    <property type="project" value="UniProtKB-KW"/>
</dbReference>
<evidence type="ECO:0000313" key="7">
    <source>
        <dbReference type="EMBL" id="KAJ6639453.1"/>
    </source>
</evidence>
<dbReference type="OrthoDB" id="6627680at2759"/>
<evidence type="ECO:0000256" key="1">
    <source>
        <dbReference type="ARBA" id="ARBA00022723"/>
    </source>
</evidence>
<feature type="domain" description="THAP-type" evidence="6">
    <location>
        <begin position="1"/>
        <end position="54"/>
    </location>
</feature>
<name>A0A9Q0S116_9DIPT</name>
<proteinExistence type="predicted"/>
<accession>A0A9Q0S116</accession>
<gene>
    <name evidence="7" type="ORF">Bhyg_12198</name>
</gene>
<keyword evidence="4 5" id="KW-0238">DNA-binding</keyword>
<evidence type="ECO:0000256" key="4">
    <source>
        <dbReference type="ARBA" id="ARBA00023125"/>
    </source>
</evidence>
<reference evidence="7" key="1">
    <citation type="submission" date="2022-07" db="EMBL/GenBank/DDBJ databases">
        <authorList>
            <person name="Trinca V."/>
            <person name="Uliana J.V.C."/>
            <person name="Torres T.T."/>
            <person name="Ward R.J."/>
            <person name="Monesi N."/>
        </authorList>
    </citation>
    <scope>NUCLEOTIDE SEQUENCE</scope>
    <source>
        <strain evidence="7">HSMRA1968</strain>
        <tissue evidence="7">Whole embryos</tissue>
    </source>
</reference>
<dbReference type="SUPFAM" id="SSF57716">
    <property type="entry name" value="Glucocorticoid receptor-like (DNA-binding domain)"/>
    <property type="match status" value="1"/>
</dbReference>
<evidence type="ECO:0000256" key="3">
    <source>
        <dbReference type="ARBA" id="ARBA00022833"/>
    </source>
</evidence>
<keyword evidence="2 5" id="KW-0863">Zinc-finger</keyword>
<organism evidence="7 8">
    <name type="scientific">Pseudolycoriella hygida</name>
    <dbReference type="NCBI Taxonomy" id="35572"/>
    <lineage>
        <taxon>Eukaryota</taxon>
        <taxon>Metazoa</taxon>
        <taxon>Ecdysozoa</taxon>
        <taxon>Arthropoda</taxon>
        <taxon>Hexapoda</taxon>
        <taxon>Insecta</taxon>
        <taxon>Pterygota</taxon>
        <taxon>Neoptera</taxon>
        <taxon>Endopterygota</taxon>
        <taxon>Diptera</taxon>
        <taxon>Nematocera</taxon>
        <taxon>Sciaroidea</taxon>
        <taxon>Sciaridae</taxon>
        <taxon>Pseudolycoriella</taxon>
    </lineage>
</organism>
<keyword evidence="3" id="KW-0862">Zinc</keyword>
<dbReference type="AlphaFoldDB" id="A0A9Q0S116"/>
<dbReference type="Proteomes" id="UP001151699">
    <property type="component" value="Chromosome X"/>
</dbReference>
<evidence type="ECO:0000313" key="8">
    <source>
        <dbReference type="Proteomes" id="UP001151699"/>
    </source>
</evidence>
<evidence type="ECO:0000256" key="2">
    <source>
        <dbReference type="ARBA" id="ARBA00022771"/>
    </source>
</evidence>
<dbReference type="InterPro" id="IPR038441">
    <property type="entry name" value="THAP_Znf_sf"/>
</dbReference>
<sequence length="162" mass="18609">IPKSPTVRHEWLNRIGASNTANGRICSKHFDESDFELKSDGRRWLKPDALPTEVVEEFEDEANEIEVAEVSLNLRKLETAKLCVYCDRNLGQKCIMKSGNLELATENEYESQQQLIIHPSIDIAKHIETSTKTPRMMELQYFERLRRIAENGNNTAEDSNES</sequence>